<comment type="cofactor">
    <cofactor evidence="7">
        <name>Zn(2+)</name>
        <dbReference type="ChEBI" id="CHEBI:29105"/>
    </cofactor>
    <text evidence="7">Binds 1 zinc ion per subunit.</text>
</comment>
<keyword evidence="4 7" id="KW-0862">Zinc</keyword>
<dbReference type="PROSITE" id="PS51864">
    <property type="entry name" value="ASTACIN"/>
    <property type="match status" value="1"/>
</dbReference>
<proteinExistence type="predicted"/>
<evidence type="ECO:0000256" key="4">
    <source>
        <dbReference type="ARBA" id="ARBA00022833"/>
    </source>
</evidence>
<name>A0A368H9E8_ANCCA</name>
<evidence type="ECO:0000259" key="8">
    <source>
        <dbReference type="PROSITE" id="PS51864"/>
    </source>
</evidence>
<gene>
    <name evidence="9" type="ORF">ANCCAN_01963</name>
</gene>
<comment type="caution">
    <text evidence="9">The sequence shown here is derived from an EMBL/GenBank/DDBJ whole genome shotgun (WGS) entry which is preliminary data.</text>
</comment>
<dbReference type="GO" id="GO:0004222">
    <property type="term" value="F:metalloendopeptidase activity"/>
    <property type="evidence" value="ECO:0007669"/>
    <property type="project" value="UniProtKB-UniRule"/>
</dbReference>
<keyword evidence="10" id="KW-1185">Reference proteome</keyword>
<dbReference type="GO" id="GO:0006508">
    <property type="term" value="P:proteolysis"/>
    <property type="evidence" value="ECO:0007669"/>
    <property type="project" value="UniProtKB-KW"/>
</dbReference>
<comment type="caution">
    <text evidence="6">Lacks conserved residue(s) required for the propagation of feature annotation.</text>
</comment>
<dbReference type="Gene3D" id="3.40.390.10">
    <property type="entry name" value="Collagenase (Catalytic Domain)"/>
    <property type="match status" value="1"/>
</dbReference>
<dbReference type="PRINTS" id="PR00480">
    <property type="entry name" value="ASTACIN"/>
</dbReference>
<evidence type="ECO:0000256" key="1">
    <source>
        <dbReference type="ARBA" id="ARBA00022670"/>
    </source>
</evidence>
<keyword evidence="2 7" id="KW-0479">Metal-binding</keyword>
<dbReference type="EC" id="3.4.24.-" evidence="7"/>
<dbReference type="Proteomes" id="UP000252519">
    <property type="component" value="Unassembled WGS sequence"/>
</dbReference>
<evidence type="ECO:0000313" key="9">
    <source>
        <dbReference type="EMBL" id="RCN51875.1"/>
    </source>
</evidence>
<evidence type="ECO:0000256" key="5">
    <source>
        <dbReference type="ARBA" id="ARBA00023049"/>
    </source>
</evidence>
<dbReference type="InterPro" id="IPR001506">
    <property type="entry name" value="Peptidase_M12A"/>
</dbReference>
<reference evidence="9 10" key="1">
    <citation type="submission" date="2014-10" db="EMBL/GenBank/DDBJ databases">
        <title>Draft genome of the hookworm Ancylostoma caninum.</title>
        <authorList>
            <person name="Mitreva M."/>
        </authorList>
    </citation>
    <scope>NUCLEOTIDE SEQUENCE [LARGE SCALE GENOMIC DNA]</scope>
    <source>
        <strain evidence="9 10">Baltimore</strain>
    </source>
</reference>
<dbReference type="EMBL" id="JOJR01000010">
    <property type="protein sequence ID" value="RCN51875.1"/>
    <property type="molecule type" value="Genomic_DNA"/>
</dbReference>
<keyword evidence="3 7" id="KW-0378">Hydrolase</keyword>
<dbReference type="Pfam" id="PF01400">
    <property type="entry name" value="Astacin"/>
    <property type="match status" value="1"/>
</dbReference>
<evidence type="ECO:0000256" key="2">
    <source>
        <dbReference type="ARBA" id="ARBA00022723"/>
    </source>
</evidence>
<evidence type="ECO:0000313" key="10">
    <source>
        <dbReference type="Proteomes" id="UP000252519"/>
    </source>
</evidence>
<dbReference type="AlphaFoldDB" id="A0A368H9E8"/>
<organism evidence="9 10">
    <name type="scientific">Ancylostoma caninum</name>
    <name type="common">Dog hookworm</name>
    <dbReference type="NCBI Taxonomy" id="29170"/>
    <lineage>
        <taxon>Eukaryota</taxon>
        <taxon>Metazoa</taxon>
        <taxon>Ecdysozoa</taxon>
        <taxon>Nematoda</taxon>
        <taxon>Chromadorea</taxon>
        <taxon>Rhabditida</taxon>
        <taxon>Rhabditina</taxon>
        <taxon>Rhabditomorpha</taxon>
        <taxon>Strongyloidea</taxon>
        <taxon>Ancylostomatidae</taxon>
        <taxon>Ancylostomatinae</taxon>
        <taxon>Ancylostoma</taxon>
    </lineage>
</organism>
<evidence type="ECO:0000256" key="3">
    <source>
        <dbReference type="ARBA" id="ARBA00022801"/>
    </source>
</evidence>
<dbReference type="STRING" id="29170.A0A368H9E8"/>
<dbReference type="GO" id="GO:0046872">
    <property type="term" value="F:metal ion binding"/>
    <property type="evidence" value="ECO:0007669"/>
    <property type="project" value="UniProtKB-KW"/>
</dbReference>
<sequence>MYIVEALEGSNDVYQPIFLGDGCESCAHAAHEIGRALGLYHTQSRHDRDQYIHLQDDNIEKEKFAEESVKMTEDKNENYGLPYYYGSIMH</sequence>
<dbReference type="SUPFAM" id="SSF55486">
    <property type="entry name" value="Metalloproteases ('zincins'), catalytic domain"/>
    <property type="match status" value="1"/>
</dbReference>
<keyword evidence="1 7" id="KW-0645">Protease</keyword>
<dbReference type="OrthoDB" id="291007at2759"/>
<dbReference type="PANTHER" id="PTHR10127:SF780">
    <property type="entry name" value="METALLOENDOPEPTIDASE"/>
    <property type="match status" value="1"/>
</dbReference>
<accession>A0A368H9E8</accession>
<evidence type="ECO:0000256" key="7">
    <source>
        <dbReference type="RuleBase" id="RU361183"/>
    </source>
</evidence>
<feature type="active site" evidence="6">
    <location>
        <position position="32"/>
    </location>
</feature>
<dbReference type="InterPro" id="IPR024079">
    <property type="entry name" value="MetalloPept_cat_dom_sf"/>
</dbReference>
<evidence type="ECO:0000256" key="6">
    <source>
        <dbReference type="PROSITE-ProRule" id="PRU01211"/>
    </source>
</evidence>
<dbReference type="PANTHER" id="PTHR10127">
    <property type="entry name" value="DISCOIDIN, CUB, EGF, LAMININ , AND ZINC METALLOPROTEASE DOMAIN CONTAINING"/>
    <property type="match status" value="1"/>
</dbReference>
<feature type="domain" description="Peptidase M12A" evidence="8">
    <location>
        <begin position="1"/>
        <end position="90"/>
    </location>
</feature>
<protein>
    <recommendedName>
        <fullName evidence="7">Metalloendopeptidase</fullName>
        <ecNumber evidence="7">3.4.24.-</ecNumber>
    </recommendedName>
</protein>
<keyword evidence="5 7" id="KW-0482">Metalloprotease</keyword>